<comment type="subcellular location">
    <subcellularLocation>
        <location evidence="1">Cell envelope</location>
    </subcellularLocation>
</comment>
<comment type="similarity">
    <text evidence="2">Belongs to the bacterial solute-binding protein 8 family.</text>
</comment>
<sequence>MKKIIVGIIVVFIAFIGFMYIKSSENQGAEVEKVVIEHSLGSVEVPKNPKRVVVFDYGILDILDTLGANVIGLPRDMVPEHLSKYSSDKYANLGSLKEPNLEKIYEAKPDLIIIAGRQRDFYSSLSKVAPTIFVETSSTDYMKGLKTNIDILTKVFDNSQMLNEKYAEIESRVNSIKAKVEEKGYNAMVLLSNNGRIAAYGEKSRFSIFYDYLGFKTTGEVVASTHGNKVTFEYLLEKNPDYIYIVDKAAVVGDNLLANKAFDNPIVKSTKAAQNGNIVFLNSVVWYTASGGLKSTEIMLDEVEKSIEK</sequence>
<evidence type="ECO:0000259" key="6">
    <source>
        <dbReference type="PROSITE" id="PS50983"/>
    </source>
</evidence>
<dbReference type="InterPro" id="IPR033870">
    <property type="entry name" value="FatB"/>
</dbReference>
<evidence type="ECO:0000256" key="5">
    <source>
        <dbReference type="SAM" id="Phobius"/>
    </source>
</evidence>
<keyword evidence="4" id="KW-0732">Signal</keyword>
<feature type="transmembrane region" description="Helical" evidence="5">
    <location>
        <begin position="5"/>
        <end position="21"/>
    </location>
</feature>
<dbReference type="GO" id="GO:0030288">
    <property type="term" value="C:outer membrane-bounded periplasmic space"/>
    <property type="evidence" value="ECO:0007669"/>
    <property type="project" value="TreeGrafter"/>
</dbReference>
<dbReference type="Gene3D" id="3.40.50.1980">
    <property type="entry name" value="Nitrogenase molybdenum iron protein domain"/>
    <property type="match status" value="2"/>
</dbReference>
<dbReference type="PANTHER" id="PTHR30532">
    <property type="entry name" value="IRON III DICITRATE-BINDING PERIPLASMIC PROTEIN"/>
    <property type="match status" value="1"/>
</dbReference>
<dbReference type="PROSITE" id="PS50983">
    <property type="entry name" value="FE_B12_PBP"/>
    <property type="match status" value="1"/>
</dbReference>
<keyword evidence="5" id="KW-0812">Transmembrane</keyword>
<dbReference type="GO" id="GO:1901678">
    <property type="term" value="P:iron coordination entity transport"/>
    <property type="evidence" value="ECO:0007669"/>
    <property type="project" value="UniProtKB-ARBA"/>
</dbReference>
<dbReference type="RefSeq" id="WP_118234036.1">
    <property type="nucleotide sequence ID" value="NZ_QRHL01000002.1"/>
</dbReference>
<dbReference type="AlphaFoldDB" id="A0A414Q0R0"/>
<feature type="domain" description="Fe/B12 periplasmic-binding" evidence="6">
    <location>
        <begin position="51"/>
        <end position="309"/>
    </location>
</feature>
<evidence type="ECO:0000256" key="3">
    <source>
        <dbReference type="ARBA" id="ARBA00022448"/>
    </source>
</evidence>
<dbReference type="SUPFAM" id="SSF53807">
    <property type="entry name" value="Helical backbone' metal receptor"/>
    <property type="match status" value="1"/>
</dbReference>
<dbReference type="Pfam" id="PF01497">
    <property type="entry name" value="Peripla_BP_2"/>
    <property type="match status" value="1"/>
</dbReference>
<evidence type="ECO:0000256" key="4">
    <source>
        <dbReference type="ARBA" id="ARBA00022729"/>
    </source>
</evidence>
<evidence type="ECO:0000313" key="7">
    <source>
        <dbReference type="EMBL" id="RHF74388.1"/>
    </source>
</evidence>
<comment type="caution">
    <text evidence="7">The sequence shown here is derived from an EMBL/GenBank/DDBJ whole genome shotgun (WGS) entry which is preliminary data.</text>
</comment>
<evidence type="ECO:0000313" key="8">
    <source>
        <dbReference type="Proteomes" id="UP000284676"/>
    </source>
</evidence>
<reference evidence="7 8" key="1">
    <citation type="submission" date="2018-08" db="EMBL/GenBank/DDBJ databases">
        <title>A genome reference for cultivated species of the human gut microbiota.</title>
        <authorList>
            <person name="Zou Y."/>
            <person name="Xue W."/>
            <person name="Luo G."/>
        </authorList>
    </citation>
    <scope>NUCLEOTIDE SEQUENCE [LARGE SCALE GENOMIC DNA]</scope>
    <source>
        <strain evidence="7 8">AM25-1</strain>
    </source>
</reference>
<protein>
    <submittedName>
        <fullName evidence="7">ABC transporter</fullName>
    </submittedName>
</protein>
<dbReference type="InterPro" id="IPR051313">
    <property type="entry name" value="Bact_iron-sidero_bind"/>
</dbReference>
<keyword evidence="5" id="KW-1133">Transmembrane helix</keyword>
<name>A0A414Q0R0_FUSMR</name>
<dbReference type="CDD" id="cd01140">
    <property type="entry name" value="FatB"/>
    <property type="match status" value="1"/>
</dbReference>
<dbReference type="PANTHER" id="PTHR30532:SF28">
    <property type="entry name" value="PETROBACTIN-BINDING PROTEIN YCLQ"/>
    <property type="match status" value="1"/>
</dbReference>
<dbReference type="Proteomes" id="UP000284676">
    <property type="component" value="Unassembled WGS sequence"/>
</dbReference>
<accession>A0A414Q0R0</accession>
<keyword evidence="3" id="KW-0813">Transport</keyword>
<keyword evidence="5" id="KW-0472">Membrane</keyword>
<evidence type="ECO:0000256" key="2">
    <source>
        <dbReference type="ARBA" id="ARBA00008814"/>
    </source>
</evidence>
<organism evidence="7 8">
    <name type="scientific">Fusobacterium mortiferum</name>
    <dbReference type="NCBI Taxonomy" id="850"/>
    <lineage>
        <taxon>Bacteria</taxon>
        <taxon>Fusobacteriati</taxon>
        <taxon>Fusobacteriota</taxon>
        <taxon>Fusobacteriia</taxon>
        <taxon>Fusobacteriales</taxon>
        <taxon>Fusobacteriaceae</taxon>
        <taxon>Fusobacterium</taxon>
    </lineage>
</organism>
<dbReference type="EMBL" id="QRHL01000002">
    <property type="protein sequence ID" value="RHF74388.1"/>
    <property type="molecule type" value="Genomic_DNA"/>
</dbReference>
<proteinExistence type="inferred from homology"/>
<evidence type="ECO:0000256" key="1">
    <source>
        <dbReference type="ARBA" id="ARBA00004196"/>
    </source>
</evidence>
<dbReference type="InterPro" id="IPR002491">
    <property type="entry name" value="ABC_transptr_periplasmic_BD"/>
</dbReference>
<gene>
    <name evidence="7" type="ORF">DW663_02685</name>
</gene>